<comment type="caution">
    <text evidence="2">The sequence shown here is derived from an EMBL/GenBank/DDBJ whole genome shotgun (WGS) entry which is preliminary data.</text>
</comment>
<gene>
    <name evidence="2" type="ORF">DPMN_007019</name>
</gene>
<evidence type="ECO:0000313" key="3">
    <source>
        <dbReference type="Proteomes" id="UP000828390"/>
    </source>
</evidence>
<dbReference type="AlphaFoldDB" id="A0A9D4MV41"/>
<reference evidence="2" key="1">
    <citation type="journal article" date="2019" name="bioRxiv">
        <title>The Genome of the Zebra Mussel, Dreissena polymorpha: A Resource for Invasive Species Research.</title>
        <authorList>
            <person name="McCartney M.A."/>
            <person name="Auch B."/>
            <person name="Kono T."/>
            <person name="Mallez S."/>
            <person name="Zhang Y."/>
            <person name="Obille A."/>
            <person name="Becker A."/>
            <person name="Abrahante J.E."/>
            <person name="Garbe J."/>
            <person name="Badalamenti J.P."/>
            <person name="Herman A."/>
            <person name="Mangelson H."/>
            <person name="Liachko I."/>
            <person name="Sullivan S."/>
            <person name="Sone E.D."/>
            <person name="Koren S."/>
            <person name="Silverstein K.A.T."/>
            <person name="Beckman K.B."/>
            <person name="Gohl D.M."/>
        </authorList>
    </citation>
    <scope>NUCLEOTIDE SEQUENCE</scope>
    <source>
        <strain evidence="2">Duluth1</strain>
        <tissue evidence="2">Whole animal</tissue>
    </source>
</reference>
<evidence type="ECO:0000313" key="2">
    <source>
        <dbReference type="EMBL" id="KAH3883071.1"/>
    </source>
</evidence>
<reference evidence="2" key="2">
    <citation type="submission" date="2020-11" db="EMBL/GenBank/DDBJ databases">
        <authorList>
            <person name="McCartney M.A."/>
            <person name="Auch B."/>
            <person name="Kono T."/>
            <person name="Mallez S."/>
            <person name="Becker A."/>
            <person name="Gohl D.M."/>
            <person name="Silverstein K.A.T."/>
            <person name="Koren S."/>
            <person name="Bechman K.B."/>
            <person name="Herman A."/>
            <person name="Abrahante J.E."/>
            <person name="Garbe J."/>
        </authorList>
    </citation>
    <scope>NUCLEOTIDE SEQUENCE</scope>
    <source>
        <strain evidence="2">Duluth1</strain>
        <tissue evidence="2">Whole animal</tissue>
    </source>
</reference>
<dbReference type="PROSITE" id="PS50194">
    <property type="entry name" value="FILAMIN_REPEAT"/>
    <property type="match status" value="1"/>
</dbReference>
<feature type="repeat" description="Filamin" evidence="1">
    <location>
        <begin position="1"/>
        <end position="70"/>
    </location>
</feature>
<dbReference type="Proteomes" id="UP000828390">
    <property type="component" value="Unassembled WGS sequence"/>
</dbReference>
<dbReference type="InterPro" id="IPR013783">
    <property type="entry name" value="Ig-like_fold"/>
</dbReference>
<protein>
    <submittedName>
        <fullName evidence="2">Uncharacterized protein</fullName>
    </submittedName>
</protein>
<dbReference type="Gene3D" id="2.60.40.10">
    <property type="entry name" value="Immunoglobulins"/>
    <property type="match status" value="1"/>
</dbReference>
<accession>A0A9D4MV41</accession>
<keyword evidence="3" id="KW-1185">Reference proteome</keyword>
<evidence type="ECO:0000256" key="1">
    <source>
        <dbReference type="PROSITE-ProRule" id="PRU00087"/>
    </source>
</evidence>
<dbReference type="Pfam" id="PF00630">
    <property type="entry name" value="Filamin"/>
    <property type="match status" value="1"/>
</dbReference>
<sequence length="72" mass="8022">MQIWVENPGPGSLSVVVTGPSLHVVDRTSIVYTGDNVYEVSFTVPEQGVYYIQVKWGNKNVTQTPYMCEVTL</sequence>
<dbReference type="EMBL" id="JAIWYP010000001">
    <property type="protein sequence ID" value="KAH3883071.1"/>
    <property type="molecule type" value="Genomic_DNA"/>
</dbReference>
<dbReference type="InterPro" id="IPR014756">
    <property type="entry name" value="Ig_E-set"/>
</dbReference>
<dbReference type="SUPFAM" id="SSF81296">
    <property type="entry name" value="E set domains"/>
    <property type="match status" value="1"/>
</dbReference>
<dbReference type="InterPro" id="IPR017868">
    <property type="entry name" value="Filamin/ABP280_repeat-like"/>
</dbReference>
<proteinExistence type="predicted"/>
<organism evidence="2 3">
    <name type="scientific">Dreissena polymorpha</name>
    <name type="common">Zebra mussel</name>
    <name type="synonym">Mytilus polymorpha</name>
    <dbReference type="NCBI Taxonomy" id="45954"/>
    <lineage>
        <taxon>Eukaryota</taxon>
        <taxon>Metazoa</taxon>
        <taxon>Spiralia</taxon>
        <taxon>Lophotrochozoa</taxon>
        <taxon>Mollusca</taxon>
        <taxon>Bivalvia</taxon>
        <taxon>Autobranchia</taxon>
        <taxon>Heteroconchia</taxon>
        <taxon>Euheterodonta</taxon>
        <taxon>Imparidentia</taxon>
        <taxon>Neoheterodontei</taxon>
        <taxon>Myida</taxon>
        <taxon>Dreissenoidea</taxon>
        <taxon>Dreissenidae</taxon>
        <taxon>Dreissena</taxon>
    </lineage>
</organism>
<name>A0A9D4MV41_DREPO</name>